<gene>
    <name evidence="10" type="primary">dhaL</name>
    <name evidence="10" type="ORF">GM661_17250</name>
</gene>
<dbReference type="KEGG" id="ifn:GM661_17250"/>
<keyword evidence="11" id="KW-1185">Reference proteome</keyword>
<dbReference type="EMBL" id="CP046640">
    <property type="protein sequence ID" value="QTL99572.1"/>
    <property type="molecule type" value="Genomic_DNA"/>
</dbReference>
<dbReference type="NCBIfam" id="TIGR02365">
    <property type="entry name" value="dha_L_ycgS"/>
    <property type="match status" value="1"/>
</dbReference>
<evidence type="ECO:0000256" key="7">
    <source>
        <dbReference type="ARBA" id="ARBA00046577"/>
    </source>
</evidence>
<evidence type="ECO:0000313" key="10">
    <source>
        <dbReference type="EMBL" id="QTL99572.1"/>
    </source>
</evidence>
<keyword evidence="4" id="KW-0808">Transferase</keyword>
<dbReference type="InterPro" id="IPR012737">
    <property type="entry name" value="DhaK_L_YcgS"/>
</dbReference>
<organism evidence="10 11">
    <name type="scientific">Iocasia fonsfrigidae</name>
    <dbReference type="NCBI Taxonomy" id="2682810"/>
    <lineage>
        <taxon>Bacteria</taxon>
        <taxon>Bacillati</taxon>
        <taxon>Bacillota</taxon>
        <taxon>Clostridia</taxon>
        <taxon>Halanaerobiales</taxon>
        <taxon>Halanaerobiaceae</taxon>
        <taxon>Iocasia</taxon>
    </lineage>
</organism>
<accession>A0A8A7KP31</accession>
<dbReference type="FunFam" id="1.25.40.340:FF:000002">
    <property type="entry name" value="Dihydroxyacetone kinase, L subunit"/>
    <property type="match status" value="1"/>
</dbReference>
<keyword evidence="6" id="KW-0319">Glycerol metabolism</keyword>
<evidence type="ECO:0000256" key="3">
    <source>
        <dbReference type="ARBA" id="ARBA00012095"/>
    </source>
</evidence>
<keyword evidence="5 10" id="KW-0418">Kinase</keyword>
<sequence length="212" mass="23045">MINCNKEQVINIIKNIASTMEKNKEYLTELDSAIGDADHGINMNRGFKAVVEKLPEVEDKCIGTILKTIGMTLVSTVGGASGPLYGTAFMYAGREVTGEKELDLTDIKNLFRAALEGLVKRGKAKPGDKTIVDTLTPVVDYFKSSLDEKTDNEILEEIVSIAKESMEATKPLLAKKGRASFLKERSKGHLDPGAVSCYLMIKEFAAVLKGVA</sequence>
<dbReference type="GO" id="GO:0005829">
    <property type="term" value="C:cytosol"/>
    <property type="evidence" value="ECO:0007669"/>
    <property type="project" value="TreeGrafter"/>
</dbReference>
<dbReference type="SMART" id="SM01120">
    <property type="entry name" value="Dak2"/>
    <property type="match status" value="1"/>
</dbReference>
<dbReference type="GO" id="GO:0019563">
    <property type="term" value="P:glycerol catabolic process"/>
    <property type="evidence" value="ECO:0007669"/>
    <property type="project" value="TreeGrafter"/>
</dbReference>
<name>A0A8A7KP31_9FIRM</name>
<comment type="function">
    <text evidence="8">ADP-binding subunit of the dihydroxyacetone kinase, which is responsible for the phosphoenolpyruvate (PEP)-dependent phosphorylation of dihydroxyacetone. DhaL-ADP is converted to DhaL-ATP via a phosphoryl group transfer from DhaM and transmits it to dihydroxyacetone binds to DhaK.</text>
</comment>
<evidence type="ECO:0000256" key="4">
    <source>
        <dbReference type="ARBA" id="ARBA00022679"/>
    </source>
</evidence>
<dbReference type="PANTHER" id="PTHR28629:SF4">
    <property type="entry name" value="TRIOKINASE_FMN CYCLASE"/>
    <property type="match status" value="1"/>
</dbReference>
<evidence type="ECO:0000256" key="5">
    <source>
        <dbReference type="ARBA" id="ARBA00022777"/>
    </source>
</evidence>
<dbReference type="AlphaFoldDB" id="A0A8A7KP31"/>
<dbReference type="Pfam" id="PF02734">
    <property type="entry name" value="Dak2"/>
    <property type="match status" value="1"/>
</dbReference>
<protein>
    <recommendedName>
        <fullName evidence="3">phosphoenolpyruvate--glycerone phosphotransferase</fullName>
        <ecNumber evidence="3">2.7.1.121</ecNumber>
    </recommendedName>
</protein>
<evidence type="ECO:0000256" key="8">
    <source>
        <dbReference type="ARBA" id="ARBA00055771"/>
    </source>
</evidence>
<dbReference type="EC" id="2.7.1.121" evidence="3"/>
<comment type="catalytic activity">
    <reaction evidence="1">
        <text>dihydroxyacetone + phosphoenolpyruvate = dihydroxyacetone phosphate + pyruvate</text>
        <dbReference type="Rhea" id="RHEA:18381"/>
        <dbReference type="ChEBI" id="CHEBI:15361"/>
        <dbReference type="ChEBI" id="CHEBI:16016"/>
        <dbReference type="ChEBI" id="CHEBI:57642"/>
        <dbReference type="ChEBI" id="CHEBI:58702"/>
        <dbReference type="EC" id="2.7.1.121"/>
    </reaction>
</comment>
<evidence type="ECO:0000313" key="11">
    <source>
        <dbReference type="Proteomes" id="UP000665020"/>
    </source>
</evidence>
<evidence type="ECO:0000256" key="1">
    <source>
        <dbReference type="ARBA" id="ARBA00001113"/>
    </source>
</evidence>
<dbReference type="PANTHER" id="PTHR28629">
    <property type="entry name" value="TRIOKINASE/FMN CYCLASE"/>
    <property type="match status" value="1"/>
</dbReference>
<reference evidence="10" key="1">
    <citation type="submission" date="2019-12" db="EMBL/GenBank/DDBJ databases">
        <authorList>
            <person name="zhang j."/>
            <person name="sun C.M."/>
        </authorList>
    </citation>
    <scope>NUCLEOTIDE SEQUENCE</scope>
    <source>
        <strain evidence="10">NS-1</strain>
    </source>
</reference>
<dbReference type="GO" id="GO:0004371">
    <property type="term" value="F:glycerone kinase activity"/>
    <property type="evidence" value="ECO:0007669"/>
    <property type="project" value="InterPro"/>
</dbReference>
<dbReference type="SUPFAM" id="SSF101473">
    <property type="entry name" value="DhaL-like"/>
    <property type="match status" value="1"/>
</dbReference>
<feature type="domain" description="DhaL" evidence="9">
    <location>
        <begin position="7"/>
        <end position="206"/>
    </location>
</feature>
<dbReference type="InterPro" id="IPR036117">
    <property type="entry name" value="DhaL_dom_sf"/>
</dbReference>
<dbReference type="GO" id="GO:0047324">
    <property type="term" value="F:phosphoenolpyruvate-glycerone phosphotransferase activity"/>
    <property type="evidence" value="ECO:0007669"/>
    <property type="project" value="UniProtKB-EC"/>
</dbReference>
<dbReference type="PROSITE" id="PS51480">
    <property type="entry name" value="DHAL"/>
    <property type="match status" value="1"/>
</dbReference>
<dbReference type="InterPro" id="IPR004007">
    <property type="entry name" value="DhaL_dom"/>
</dbReference>
<evidence type="ECO:0000256" key="6">
    <source>
        <dbReference type="ARBA" id="ARBA00022798"/>
    </source>
</evidence>
<dbReference type="Proteomes" id="UP000665020">
    <property type="component" value="Chromosome"/>
</dbReference>
<evidence type="ECO:0000259" key="9">
    <source>
        <dbReference type="PROSITE" id="PS51480"/>
    </source>
</evidence>
<comment type="pathway">
    <text evidence="2">Polyol metabolism; glycerol degradation.</text>
</comment>
<proteinExistence type="predicted"/>
<dbReference type="InterPro" id="IPR050861">
    <property type="entry name" value="Dihydroxyacetone_Kinase"/>
</dbReference>
<comment type="subunit">
    <text evidence="7">Homodimer. The dihydroxyacetone kinase complex is composed of a homodimer of DhaM, a homodimer of DhaK and the subunit DhaL.</text>
</comment>
<dbReference type="Gene3D" id="1.25.40.340">
    <property type="match status" value="1"/>
</dbReference>
<evidence type="ECO:0000256" key="2">
    <source>
        <dbReference type="ARBA" id="ARBA00004745"/>
    </source>
</evidence>